<keyword evidence="3" id="KW-1185">Reference proteome</keyword>
<organism evidence="2 3">
    <name type="scientific">Sanguibacter inulinus</name>
    <dbReference type="NCBI Taxonomy" id="60922"/>
    <lineage>
        <taxon>Bacteria</taxon>
        <taxon>Bacillati</taxon>
        <taxon>Actinomycetota</taxon>
        <taxon>Actinomycetes</taxon>
        <taxon>Micrococcales</taxon>
        <taxon>Sanguibacteraceae</taxon>
        <taxon>Sanguibacter</taxon>
    </lineage>
</organism>
<accession>A0A853EY35</accession>
<dbReference type="AlphaFoldDB" id="A0A853EY35"/>
<sequence length="379" mass="40613">MARNPFRPTAGATPPQLVGRHDIVEELTESLEDGPGAPGLLSLFTGPRGIGKTVMLTEAGDAALRQGWVTLSETATPGMVMRLSHATTRALEDVDPSATPRRSITGLTLPVVGGGITVSAPPSTVVDWRYDLGRLLDPLEARGSGLLITVDEVHSAARDDLRDLAATVQHLVREERTIALAMAGLPSSVSDLLNDDVLTFLRRATRFHLDDVPLDHVADALRETVIANGRTIDDDALAEAASATGGYPFMIQLVGYHVWRKATGDRITLAAARAGVPAAQKRLGALVHETALADLSGVDRTYLLAMAHDEAESSTGEIARRLGVTPYYASTYRARLIAAGVVVPTRHGFVDFAVPYLREYLREHGARYEMAGRRTDGSS</sequence>
<dbReference type="GO" id="GO:0005524">
    <property type="term" value="F:ATP binding"/>
    <property type="evidence" value="ECO:0007669"/>
    <property type="project" value="UniProtKB-KW"/>
</dbReference>
<dbReference type="Gene3D" id="3.40.50.300">
    <property type="entry name" value="P-loop containing nucleotide triphosphate hydrolases"/>
    <property type="match status" value="1"/>
</dbReference>
<dbReference type="PANTHER" id="PTHR34301">
    <property type="entry name" value="DNA-BINDING PROTEIN-RELATED"/>
    <property type="match status" value="1"/>
</dbReference>
<feature type="domain" description="Orc1-like AAA ATPase" evidence="1">
    <location>
        <begin position="16"/>
        <end position="170"/>
    </location>
</feature>
<evidence type="ECO:0000259" key="1">
    <source>
        <dbReference type="Pfam" id="PF13191"/>
    </source>
</evidence>
<protein>
    <submittedName>
        <fullName evidence="2">ATP-binding protein</fullName>
    </submittedName>
</protein>
<dbReference type="EMBL" id="JACBYE010000075">
    <property type="protein sequence ID" value="NYS95439.1"/>
    <property type="molecule type" value="Genomic_DNA"/>
</dbReference>
<reference evidence="2 3" key="1">
    <citation type="submission" date="2020-07" db="EMBL/GenBank/DDBJ databases">
        <title>MOT database genomes.</title>
        <authorList>
            <person name="Joseph S."/>
            <person name="Aduse-Opoku J."/>
            <person name="Hashim A."/>
            <person name="Wade W."/>
            <person name="Curtis M."/>
        </authorList>
    </citation>
    <scope>NUCLEOTIDE SEQUENCE [LARGE SCALE GENOMIC DNA]</scope>
    <source>
        <strain evidence="2 3">DSM 100099</strain>
    </source>
</reference>
<dbReference type="Proteomes" id="UP000561011">
    <property type="component" value="Unassembled WGS sequence"/>
</dbReference>
<dbReference type="InterPro" id="IPR027417">
    <property type="entry name" value="P-loop_NTPase"/>
</dbReference>
<dbReference type="InterPro" id="IPR041664">
    <property type="entry name" value="AAA_16"/>
</dbReference>
<keyword evidence="2" id="KW-0067">ATP-binding</keyword>
<name>A0A853EY35_9MICO</name>
<dbReference type="Pfam" id="PF13191">
    <property type="entry name" value="AAA_16"/>
    <property type="match status" value="1"/>
</dbReference>
<gene>
    <name evidence="2" type="ORF">HZZ10_18195</name>
</gene>
<comment type="caution">
    <text evidence="2">The sequence shown here is derived from an EMBL/GenBank/DDBJ whole genome shotgun (WGS) entry which is preliminary data.</text>
</comment>
<keyword evidence="2" id="KW-0547">Nucleotide-binding</keyword>
<evidence type="ECO:0000313" key="2">
    <source>
        <dbReference type="EMBL" id="NYS95439.1"/>
    </source>
</evidence>
<dbReference type="PANTHER" id="PTHR34301:SF8">
    <property type="entry name" value="ATPASE DOMAIN-CONTAINING PROTEIN"/>
    <property type="match status" value="1"/>
</dbReference>
<dbReference type="SUPFAM" id="SSF52540">
    <property type="entry name" value="P-loop containing nucleoside triphosphate hydrolases"/>
    <property type="match status" value="1"/>
</dbReference>
<evidence type="ECO:0000313" key="3">
    <source>
        <dbReference type="Proteomes" id="UP000561011"/>
    </source>
</evidence>
<proteinExistence type="predicted"/>
<dbReference type="RefSeq" id="WP_179914595.1">
    <property type="nucleotide sequence ID" value="NZ_JACBYE010000075.1"/>
</dbReference>